<dbReference type="InterPro" id="IPR001188">
    <property type="entry name" value="Sperm_putr-bd"/>
</dbReference>
<feature type="binding site" evidence="6">
    <location>
        <position position="45"/>
    </location>
    <ligand>
        <name>spermidine</name>
        <dbReference type="ChEBI" id="CHEBI:57834"/>
    </ligand>
</feature>
<evidence type="ECO:0000256" key="6">
    <source>
        <dbReference type="PIRSR" id="PIRSR019574-1"/>
    </source>
</evidence>
<evidence type="ECO:0000313" key="8">
    <source>
        <dbReference type="Proteomes" id="UP000282060"/>
    </source>
</evidence>
<dbReference type="EMBL" id="RXNV01000002">
    <property type="protein sequence ID" value="RTR33344.1"/>
    <property type="molecule type" value="Genomic_DNA"/>
</dbReference>
<dbReference type="Pfam" id="PF13416">
    <property type="entry name" value="SBP_bac_8"/>
    <property type="match status" value="1"/>
</dbReference>
<keyword evidence="4 5" id="KW-0574">Periplasm</keyword>
<dbReference type="PRINTS" id="PR00909">
    <property type="entry name" value="SPERMDNBNDNG"/>
</dbReference>
<dbReference type="CDD" id="cd13590">
    <property type="entry name" value="PBP2_PotD_PotF_like"/>
    <property type="match status" value="1"/>
</dbReference>
<dbReference type="GO" id="GO:0015846">
    <property type="term" value="P:polyamine transport"/>
    <property type="evidence" value="ECO:0007669"/>
    <property type="project" value="InterPro"/>
</dbReference>
<evidence type="ECO:0000313" key="7">
    <source>
        <dbReference type="EMBL" id="RTR33344.1"/>
    </source>
</evidence>
<dbReference type="SUPFAM" id="SSF53850">
    <property type="entry name" value="Periplasmic binding protein-like II"/>
    <property type="match status" value="1"/>
</dbReference>
<name>A0A431WCU1_9GAMM</name>
<dbReference type="GO" id="GO:0019808">
    <property type="term" value="F:polyamine binding"/>
    <property type="evidence" value="ECO:0007669"/>
    <property type="project" value="InterPro"/>
</dbReference>
<keyword evidence="8" id="KW-1185">Reference proteome</keyword>
<dbReference type="GO" id="GO:0042597">
    <property type="term" value="C:periplasmic space"/>
    <property type="evidence" value="ECO:0007669"/>
    <property type="project" value="UniProtKB-SubCell"/>
</dbReference>
<comment type="similarity">
    <text evidence="5">Belongs to the bacterial solute-binding protein PotD/PotF family.</text>
</comment>
<evidence type="ECO:0000256" key="5">
    <source>
        <dbReference type="PIRNR" id="PIRNR019574"/>
    </source>
</evidence>
<evidence type="ECO:0000256" key="2">
    <source>
        <dbReference type="ARBA" id="ARBA00022448"/>
    </source>
</evidence>
<organism evidence="7 8">
    <name type="scientific">Shewanella atlantica</name>
    <dbReference type="NCBI Taxonomy" id="271099"/>
    <lineage>
        <taxon>Bacteria</taxon>
        <taxon>Pseudomonadati</taxon>
        <taxon>Pseudomonadota</taxon>
        <taxon>Gammaproteobacteria</taxon>
        <taxon>Alteromonadales</taxon>
        <taxon>Shewanellaceae</taxon>
        <taxon>Shewanella</taxon>
    </lineage>
</organism>
<evidence type="ECO:0000256" key="1">
    <source>
        <dbReference type="ARBA" id="ARBA00004418"/>
    </source>
</evidence>
<accession>A0A431WCU1</accession>
<dbReference type="OrthoDB" id="9769319at2"/>
<dbReference type="Gene3D" id="3.40.190.10">
    <property type="entry name" value="Periplasmic binding protein-like II"/>
    <property type="match status" value="2"/>
</dbReference>
<protein>
    <recommendedName>
        <fullName evidence="5">Putrescine-binding periplasmic protein</fullName>
    </recommendedName>
</protein>
<evidence type="ECO:0000256" key="3">
    <source>
        <dbReference type="ARBA" id="ARBA00022729"/>
    </source>
</evidence>
<comment type="function">
    <text evidence="5">Required for the activity of the bacterial periplasmic transport system of putrescine.</text>
</comment>
<gene>
    <name evidence="7" type="ORF">EKG39_06255</name>
</gene>
<reference evidence="7 8" key="1">
    <citation type="submission" date="2018-12" db="EMBL/GenBank/DDBJ databases">
        <authorList>
            <person name="Yu L."/>
        </authorList>
    </citation>
    <scope>NUCLEOTIDE SEQUENCE [LARGE SCALE GENOMIC DNA]</scope>
    <source>
        <strain evidence="7 8">HAW-EB5</strain>
    </source>
</reference>
<keyword evidence="2 5" id="KW-0813">Transport</keyword>
<proteinExistence type="inferred from homology"/>
<evidence type="ECO:0000256" key="4">
    <source>
        <dbReference type="ARBA" id="ARBA00022764"/>
    </source>
</evidence>
<keyword evidence="3" id="KW-0732">Signal</keyword>
<dbReference type="Proteomes" id="UP000282060">
    <property type="component" value="Unassembled WGS sequence"/>
</dbReference>
<comment type="subcellular location">
    <subcellularLocation>
        <location evidence="1 5">Periplasm</location>
    </subcellularLocation>
</comment>
<dbReference type="PANTHER" id="PTHR30222">
    <property type="entry name" value="SPERMIDINE/PUTRESCINE-BINDING PERIPLASMIC PROTEIN"/>
    <property type="match status" value="1"/>
</dbReference>
<dbReference type="PANTHER" id="PTHR30222:SF17">
    <property type="entry name" value="SPERMIDINE_PUTRESCINE-BINDING PERIPLASMIC PROTEIN"/>
    <property type="match status" value="1"/>
</dbReference>
<dbReference type="AlphaFoldDB" id="A0A431WCU1"/>
<comment type="caution">
    <text evidence="7">The sequence shown here is derived from an EMBL/GenBank/DDBJ whole genome shotgun (WGS) entry which is preliminary data.</text>
</comment>
<dbReference type="InterPro" id="IPR006059">
    <property type="entry name" value="SBP"/>
</dbReference>
<sequence>MDLIPRMSILLRFNLTLCVAVSLLSLFTQPSYGAERTLTILNWSEYLDPDLVHRFEQKYQVKVSELYYGSDEQRSDLLLQNNAYGYDLILSSGVDLQNYINRGWLAALEEDKLSFLNQLNPKWRGAFPGAVQYAIPYFWGTVGIVYRHDLIQEPITHWKQLYQPAAELQGKVGMIDEPRDLIGMCLKSLGYSANSELSSQLNEVESVLQSQKAMVNSYIYMTLDEHSPIVSGEIVASMIYNGDALMVKEHSENLTFVLPEEGGAIWVDYLTIGAKAKEPELAYAFLNFINQAEHAAQLAQYVYYATPNLAAEKLLPEEFLNDKVIYPNADKLKNSEFYRPLSARIQRRRNVISINILP</sequence>
<dbReference type="PIRSF" id="PIRSF019574">
    <property type="entry name" value="Periplasmic_polyamine_BP"/>
    <property type="match status" value="1"/>
</dbReference>